<comment type="caution">
    <text evidence="2">The sequence shown here is derived from an EMBL/GenBank/DDBJ whole genome shotgun (WGS) entry which is preliminary data.</text>
</comment>
<dbReference type="EMBL" id="RAPF01000004">
    <property type="protein sequence ID" value="RKF21071.1"/>
    <property type="molecule type" value="Genomic_DNA"/>
</dbReference>
<gene>
    <name evidence="2" type="ORF">D6851_09035</name>
</gene>
<evidence type="ECO:0000313" key="3">
    <source>
        <dbReference type="Proteomes" id="UP000284395"/>
    </source>
</evidence>
<reference evidence="2 3" key="1">
    <citation type="submission" date="2018-09" db="EMBL/GenBank/DDBJ databases">
        <title>Altererythrobacter spongiae sp. nov., isolated from a marine sponge.</title>
        <authorList>
            <person name="Zhuang L."/>
            <person name="Luo L."/>
        </authorList>
    </citation>
    <scope>NUCLEOTIDE SEQUENCE [LARGE SCALE GENOMIC DNA]</scope>
    <source>
        <strain evidence="2 3">HN-Y73</strain>
    </source>
</reference>
<feature type="domain" description="Lysozyme inhibitor LprI-like N-terminal" evidence="1">
    <location>
        <begin position="50"/>
        <end position="147"/>
    </location>
</feature>
<organism evidence="2 3">
    <name type="scientific">Altericroceibacterium spongiae</name>
    <dbReference type="NCBI Taxonomy" id="2320269"/>
    <lineage>
        <taxon>Bacteria</taxon>
        <taxon>Pseudomonadati</taxon>
        <taxon>Pseudomonadota</taxon>
        <taxon>Alphaproteobacteria</taxon>
        <taxon>Sphingomonadales</taxon>
        <taxon>Erythrobacteraceae</taxon>
        <taxon>Altericroceibacterium</taxon>
    </lineage>
</organism>
<dbReference type="Gene3D" id="1.20.1270.180">
    <property type="match status" value="1"/>
</dbReference>
<dbReference type="InterPro" id="IPR009739">
    <property type="entry name" value="LprI-like_N"/>
</dbReference>
<accession>A0A420EK22</accession>
<dbReference type="Proteomes" id="UP000284395">
    <property type="component" value="Unassembled WGS sequence"/>
</dbReference>
<evidence type="ECO:0000259" key="1">
    <source>
        <dbReference type="Pfam" id="PF07007"/>
    </source>
</evidence>
<proteinExistence type="predicted"/>
<dbReference type="AlphaFoldDB" id="A0A420EK22"/>
<evidence type="ECO:0000313" key="2">
    <source>
        <dbReference type="EMBL" id="RKF21071.1"/>
    </source>
</evidence>
<protein>
    <submittedName>
        <fullName evidence="2">DUF1311 domain-containing protein</fullName>
    </submittedName>
</protein>
<dbReference type="OrthoDB" id="7567258at2"/>
<dbReference type="Pfam" id="PF07007">
    <property type="entry name" value="LprI"/>
    <property type="match status" value="1"/>
</dbReference>
<sequence length="171" mass="19252">MVKMFKSINLRYGEYSSALMGRIISMPLFLPIAAVLTASATANAPSRCTGETTLEVNACLNEQLGEANVEMEQYAETALAIMERDAKDEFSDALEKDAPDAFRRAQKAWTDYREAECEALYDNWSGGTIRNAMTISCEIRITRQRTHTIWENWLTFMDSTPPVLPEPSIKL</sequence>
<keyword evidence="3" id="KW-1185">Reference proteome</keyword>
<name>A0A420EK22_9SPHN</name>